<dbReference type="Gene3D" id="3.40.1380.10">
    <property type="match status" value="1"/>
</dbReference>
<evidence type="ECO:0000256" key="10">
    <source>
        <dbReference type="HAMAP-Rule" id="MF_00815"/>
    </source>
</evidence>
<dbReference type="PANTHER" id="PTHR11693">
    <property type="entry name" value="ATP SYNTHASE GAMMA CHAIN"/>
    <property type="match status" value="1"/>
</dbReference>
<name>A0A1D8UVG0_9PROT</name>
<evidence type="ECO:0000256" key="8">
    <source>
        <dbReference type="ARBA" id="ARBA00023196"/>
    </source>
</evidence>
<protein>
    <recommendedName>
        <fullName evidence="10">ATP synthase gamma chain</fullName>
    </recommendedName>
    <alternativeName>
        <fullName evidence="10">ATP synthase F1 sector gamma subunit</fullName>
    </alternativeName>
    <alternativeName>
        <fullName evidence="10">F-ATPase gamma subunit</fullName>
    </alternativeName>
</protein>
<dbReference type="KEGG" id="kba:A0U89_11275"/>
<keyword evidence="7 10" id="KW-0472">Membrane</keyword>
<keyword evidence="12" id="KW-1185">Reference proteome</keyword>
<dbReference type="PIRSF" id="PIRSF039089">
    <property type="entry name" value="ATP_synthase_gamma"/>
    <property type="match status" value="1"/>
</dbReference>
<dbReference type="InterPro" id="IPR023632">
    <property type="entry name" value="ATP_synth_F1_gsu_CS"/>
</dbReference>
<evidence type="ECO:0000256" key="9">
    <source>
        <dbReference type="ARBA" id="ARBA00023310"/>
    </source>
</evidence>
<dbReference type="Gene3D" id="1.10.287.80">
    <property type="entry name" value="ATP synthase, gamma subunit, helix hairpin domain"/>
    <property type="match status" value="1"/>
</dbReference>
<dbReference type="NCBIfam" id="NF004146">
    <property type="entry name" value="PRK05621.1-4"/>
    <property type="match status" value="1"/>
</dbReference>
<reference evidence="11 12" key="1">
    <citation type="journal article" date="2016" name="Microb. Cell Fact.">
        <title>Dissection of exopolysaccharide biosynthesis in Kozakia baliensis.</title>
        <authorList>
            <person name="Brandt J.U."/>
            <person name="Jakob F."/>
            <person name="Behr J."/>
            <person name="Geissler A.J."/>
            <person name="Vogel R.F."/>
        </authorList>
    </citation>
    <scope>NUCLEOTIDE SEQUENCE [LARGE SCALE GENOMIC DNA]</scope>
    <source>
        <strain evidence="11 12">DSM 14400</strain>
    </source>
</reference>
<keyword evidence="9 10" id="KW-0066">ATP synthesis</keyword>
<dbReference type="STRING" id="153496.A0U89_11275"/>
<dbReference type="GO" id="GO:0046933">
    <property type="term" value="F:proton-transporting ATP synthase activity, rotational mechanism"/>
    <property type="evidence" value="ECO:0007669"/>
    <property type="project" value="UniProtKB-UniRule"/>
</dbReference>
<evidence type="ECO:0000256" key="2">
    <source>
        <dbReference type="ARBA" id="ARBA00004170"/>
    </source>
</evidence>
<dbReference type="GO" id="GO:0005524">
    <property type="term" value="F:ATP binding"/>
    <property type="evidence" value="ECO:0007669"/>
    <property type="project" value="UniProtKB-UniRule"/>
</dbReference>
<comment type="subunit">
    <text evidence="10">F-type ATPases have 2 components, CF(1) - the catalytic core - and CF(0) - the membrane proton channel. CF(1) has five subunits: alpha(3), beta(3), gamma(1), delta(1), epsilon(1). CF(0) has three main subunits: a, b and c.</text>
</comment>
<dbReference type="CDD" id="cd12151">
    <property type="entry name" value="F1-ATPase_gamma"/>
    <property type="match status" value="1"/>
</dbReference>
<evidence type="ECO:0000256" key="7">
    <source>
        <dbReference type="ARBA" id="ARBA00023136"/>
    </source>
</evidence>
<dbReference type="InterPro" id="IPR035968">
    <property type="entry name" value="ATP_synth_F1_ATPase_gsu"/>
</dbReference>
<dbReference type="HAMAP" id="MF_00815">
    <property type="entry name" value="ATP_synth_gamma_bact"/>
    <property type="match status" value="1"/>
</dbReference>
<evidence type="ECO:0000256" key="6">
    <source>
        <dbReference type="ARBA" id="ARBA00023065"/>
    </source>
</evidence>
<dbReference type="OrthoDB" id="9812769at2"/>
<dbReference type="AlphaFoldDB" id="A0A1D8UVG0"/>
<evidence type="ECO:0000256" key="3">
    <source>
        <dbReference type="ARBA" id="ARBA00007681"/>
    </source>
</evidence>
<organism evidence="11 12">
    <name type="scientific">Kozakia baliensis</name>
    <dbReference type="NCBI Taxonomy" id="153496"/>
    <lineage>
        <taxon>Bacteria</taxon>
        <taxon>Pseudomonadati</taxon>
        <taxon>Pseudomonadota</taxon>
        <taxon>Alphaproteobacteria</taxon>
        <taxon>Acetobacterales</taxon>
        <taxon>Acetobacteraceae</taxon>
        <taxon>Kozakia</taxon>
    </lineage>
</organism>
<evidence type="ECO:0000313" key="11">
    <source>
        <dbReference type="EMBL" id="AOX17633.1"/>
    </source>
</evidence>
<dbReference type="GO" id="GO:0045259">
    <property type="term" value="C:proton-transporting ATP synthase complex"/>
    <property type="evidence" value="ECO:0007669"/>
    <property type="project" value="UniProtKB-KW"/>
</dbReference>
<dbReference type="Pfam" id="PF00231">
    <property type="entry name" value="ATP-synt"/>
    <property type="match status" value="1"/>
</dbReference>
<dbReference type="InterPro" id="IPR000131">
    <property type="entry name" value="ATP_synth_F1_gsu"/>
</dbReference>
<keyword evidence="4 10" id="KW-0813">Transport</keyword>
<proteinExistence type="inferred from homology"/>
<dbReference type="GO" id="GO:0005886">
    <property type="term" value="C:plasma membrane"/>
    <property type="evidence" value="ECO:0007669"/>
    <property type="project" value="UniProtKB-SubCell"/>
</dbReference>
<dbReference type="eggNOG" id="COG0224">
    <property type="taxonomic scope" value="Bacteria"/>
</dbReference>
<dbReference type="PANTHER" id="PTHR11693:SF22">
    <property type="entry name" value="ATP SYNTHASE SUBUNIT GAMMA, MITOCHONDRIAL"/>
    <property type="match status" value="1"/>
</dbReference>
<dbReference type="Proteomes" id="UP000179145">
    <property type="component" value="Chromosome"/>
</dbReference>
<dbReference type="PRINTS" id="PR00126">
    <property type="entry name" value="ATPASEGAMMA"/>
</dbReference>
<evidence type="ECO:0000256" key="5">
    <source>
        <dbReference type="ARBA" id="ARBA00022781"/>
    </source>
</evidence>
<comment type="subcellular location">
    <subcellularLocation>
        <location evidence="10">Cell membrane</location>
        <topology evidence="10">Peripheral membrane protein</topology>
    </subcellularLocation>
    <subcellularLocation>
        <location evidence="2">Membrane</location>
        <topology evidence="2">Peripheral membrane protein</topology>
    </subcellularLocation>
</comment>
<comment type="function">
    <text evidence="1 10">Produces ATP from ADP in the presence of a proton gradient across the membrane. The gamma chain is believed to be important in regulating ATPase activity and the flow of protons through the CF(0) complex.</text>
</comment>
<dbReference type="NCBIfam" id="TIGR01146">
    <property type="entry name" value="ATPsyn_F1gamma"/>
    <property type="match status" value="1"/>
</dbReference>
<evidence type="ECO:0000313" key="12">
    <source>
        <dbReference type="Proteomes" id="UP000179145"/>
    </source>
</evidence>
<keyword evidence="10" id="KW-1003">Cell membrane</keyword>
<keyword evidence="6 10" id="KW-0406">Ion transport</keyword>
<comment type="similarity">
    <text evidence="3 10">Belongs to the ATPase gamma chain family.</text>
</comment>
<sequence length="291" mass="31836">MPSLKELRARITGVKSQRKITSAMKMVAASKLRRFQHRAEASRPYADAMRRMMSELAAATRGQGELPPLMQGGPGKTHLIVMLTSDLGLAGGFNANLARAMRALVERLEGEGETVKILPLGRKGGDSMTRAYPDKVVERLPGTAGREVPFKTAADLGARVTQMLLAGEVDRVTVVFNRFVNAMTQTPTEEVLVPLPVPENDNKSEDTAQYEFEPNEEDLLTQLLPRNLQVQFYAALLESAAGEQGARMTAMDNATRNAGKAIDNLSQRYNRTRQANITNELIEIISGAEAV</sequence>
<accession>A0A1D8UVG0</accession>
<dbReference type="RefSeq" id="WP_070403199.1">
    <property type="nucleotide sequence ID" value="NZ_BJVW01000001.1"/>
</dbReference>
<keyword evidence="5 10" id="KW-0375">Hydrogen ion transport</keyword>
<keyword evidence="8 10" id="KW-0139">CF(1)</keyword>
<evidence type="ECO:0000256" key="1">
    <source>
        <dbReference type="ARBA" id="ARBA00003456"/>
    </source>
</evidence>
<gene>
    <name evidence="10" type="primary">atpG</name>
    <name evidence="11" type="ORF">A0U89_11275</name>
</gene>
<evidence type="ECO:0000256" key="4">
    <source>
        <dbReference type="ARBA" id="ARBA00022448"/>
    </source>
</evidence>
<dbReference type="EMBL" id="CP014674">
    <property type="protein sequence ID" value="AOX17633.1"/>
    <property type="molecule type" value="Genomic_DNA"/>
</dbReference>
<dbReference type="GO" id="GO:0042777">
    <property type="term" value="P:proton motive force-driven plasma membrane ATP synthesis"/>
    <property type="evidence" value="ECO:0007669"/>
    <property type="project" value="UniProtKB-UniRule"/>
</dbReference>
<dbReference type="PROSITE" id="PS00153">
    <property type="entry name" value="ATPASE_GAMMA"/>
    <property type="match status" value="1"/>
</dbReference>
<dbReference type="SUPFAM" id="SSF52943">
    <property type="entry name" value="ATP synthase (F1-ATPase), gamma subunit"/>
    <property type="match status" value="1"/>
</dbReference>